<dbReference type="AlphaFoldDB" id="V6ATK9"/>
<name>V6ATK9_9ARCH</name>
<sequence length="103" mass="12321">MLVLGDSKDFTPVYKSLSDNDSRKKRIRDVKVALENDQIIGDAIPFDRWPKKFRKEFDCLYRFRLSDSDRLLYTITVDTQTNQKIALMLKIIPHKEYDKLFKY</sequence>
<evidence type="ECO:0000313" key="2">
    <source>
        <dbReference type="Proteomes" id="UP000018159"/>
    </source>
</evidence>
<dbReference type="EMBL" id="CBTY010000009">
    <property type="protein sequence ID" value="CDI06051.1"/>
    <property type="molecule type" value="Genomic_DNA"/>
</dbReference>
<dbReference type="STRING" id="1407055.NITUZ_40217"/>
<proteinExistence type="predicted"/>
<gene>
    <name evidence="1" type="ORF">NITUZ_40217</name>
</gene>
<dbReference type="RefSeq" id="WP_048196452.1">
    <property type="nucleotide sequence ID" value="NZ_CBTY010000009.1"/>
</dbReference>
<organism evidence="1 2">
    <name type="scientific">Candidatus Nitrosotenuis uzonensis</name>
    <dbReference type="NCBI Taxonomy" id="1407055"/>
    <lineage>
        <taxon>Archaea</taxon>
        <taxon>Nitrososphaerota</taxon>
        <taxon>Candidatus Nitrosotenuis</taxon>
    </lineage>
</organism>
<dbReference type="Proteomes" id="UP000018159">
    <property type="component" value="Unassembled WGS sequence"/>
</dbReference>
<evidence type="ECO:0000313" key="1">
    <source>
        <dbReference type="EMBL" id="CDI06051.1"/>
    </source>
</evidence>
<keyword evidence="2" id="KW-1185">Reference proteome</keyword>
<accession>V6ATK9</accession>
<comment type="caution">
    <text evidence="1">The sequence shown here is derived from an EMBL/GenBank/DDBJ whole genome shotgun (WGS) entry which is preliminary data.</text>
</comment>
<dbReference type="OrthoDB" id="136544at2157"/>
<reference evidence="1 2" key="1">
    <citation type="journal article" date="2013" name="PLoS ONE">
        <title>Enrichment and Genome Sequence of the Group I.1a Ammonia-Oxidizing Archaeon ?Ca. Nitrosotenuis uzonensis? Representing a Clade Globally.</title>
        <authorList>
            <person name="Lebedeva E.V."/>
            <person name="Hatzenpichler R."/>
            <person name="Pelletier E."/>
            <person name="Schuster N."/>
            <person name="Hauzmayer S."/>
            <person name="Bulaev A."/>
            <person name="Grigor'eva N.V."/>
            <person name="Galushko A."/>
            <person name="Schmid M."/>
            <person name="Palatinszky M."/>
            <person name="Le Paslier D."/>
            <person name="Daims H."/>
            <person name="Wagner M."/>
        </authorList>
    </citation>
    <scope>NUCLEOTIDE SEQUENCE [LARGE SCALE GENOMIC DNA]</scope>
    <source>
        <strain evidence="1 2">N4</strain>
    </source>
</reference>
<protein>
    <submittedName>
        <fullName evidence="1">Uncharacterized protein</fullName>
    </submittedName>
</protein>